<evidence type="ECO:0000256" key="4">
    <source>
        <dbReference type="ARBA" id="ARBA00042096"/>
    </source>
</evidence>
<dbReference type="InParanoid" id="A8P1W6"/>
<dbReference type="GO" id="GO:0046982">
    <property type="term" value="F:protein heterodimerization activity"/>
    <property type="evidence" value="ECO:0007669"/>
    <property type="project" value="InterPro"/>
</dbReference>
<proteinExistence type="predicted"/>
<dbReference type="CDD" id="cd22928">
    <property type="entry name" value="HFD_POLE3_DPB4"/>
    <property type="match status" value="1"/>
</dbReference>
<feature type="compositionally biased region" description="Basic and acidic residues" evidence="5">
    <location>
        <begin position="163"/>
        <end position="183"/>
    </location>
</feature>
<keyword evidence="8" id="KW-1185">Reference proteome</keyword>
<name>A8P1W6_COPC7</name>
<dbReference type="PANTHER" id="PTHR46172:SF1">
    <property type="entry name" value="DNA POLYMERASE EPSILON SUBUNIT 3"/>
    <property type="match status" value="1"/>
</dbReference>
<dbReference type="GO" id="GO:0006974">
    <property type="term" value="P:DNA damage response"/>
    <property type="evidence" value="ECO:0007669"/>
    <property type="project" value="TreeGrafter"/>
</dbReference>
<accession>A8P1W6</accession>
<dbReference type="OrthoDB" id="1707486at2759"/>
<evidence type="ECO:0000313" key="7">
    <source>
        <dbReference type="EMBL" id="EAU83629.1"/>
    </source>
</evidence>
<dbReference type="RefSeq" id="XP_001838189.1">
    <property type="nucleotide sequence ID" value="XM_001838137.1"/>
</dbReference>
<feature type="region of interest" description="Disordered" evidence="5">
    <location>
        <begin position="114"/>
        <end position="241"/>
    </location>
</feature>
<feature type="compositionally biased region" description="Polar residues" evidence="5">
    <location>
        <begin position="148"/>
        <end position="161"/>
    </location>
</feature>
<reference evidence="7 8" key="1">
    <citation type="journal article" date="2010" name="Proc. Natl. Acad. Sci. U.S.A.">
        <title>Insights into evolution of multicellular fungi from the assembled chromosomes of the mushroom Coprinopsis cinerea (Coprinus cinereus).</title>
        <authorList>
            <person name="Stajich J.E."/>
            <person name="Wilke S.K."/>
            <person name="Ahren D."/>
            <person name="Au C.H."/>
            <person name="Birren B.W."/>
            <person name="Borodovsky M."/>
            <person name="Burns C."/>
            <person name="Canback B."/>
            <person name="Casselton L.A."/>
            <person name="Cheng C.K."/>
            <person name="Deng J."/>
            <person name="Dietrich F.S."/>
            <person name="Fargo D.C."/>
            <person name="Farman M.L."/>
            <person name="Gathman A.C."/>
            <person name="Goldberg J."/>
            <person name="Guigo R."/>
            <person name="Hoegger P.J."/>
            <person name="Hooker J.B."/>
            <person name="Huggins A."/>
            <person name="James T.Y."/>
            <person name="Kamada T."/>
            <person name="Kilaru S."/>
            <person name="Kodira C."/>
            <person name="Kues U."/>
            <person name="Kupfer D."/>
            <person name="Kwan H.S."/>
            <person name="Lomsadze A."/>
            <person name="Li W."/>
            <person name="Lilly W.W."/>
            <person name="Ma L.J."/>
            <person name="Mackey A.J."/>
            <person name="Manning G."/>
            <person name="Martin F."/>
            <person name="Muraguchi H."/>
            <person name="Natvig D.O."/>
            <person name="Palmerini H."/>
            <person name="Ramesh M.A."/>
            <person name="Rehmeyer C.J."/>
            <person name="Roe B.A."/>
            <person name="Shenoy N."/>
            <person name="Stanke M."/>
            <person name="Ter-Hovhannisyan V."/>
            <person name="Tunlid A."/>
            <person name="Velagapudi R."/>
            <person name="Vision T.J."/>
            <person name="Zeng Q."/>
            <person name="Zolan M.E."/>
            <person name="Pukkila P.J."/>
        </authorList>
    </citation>
    <scope>NUCLEOTIDE SEQUENCE [LARGE SCALE GENOMIC DNA]</scope>
    <source>
        <strain evidence="8">Okayama-7 / 130 / ATCC MYA-4618 / FGSC 9003</strain>
    </source>
</reference>
<feature type="compositionally biased region" description="Basic and acidic residues" evidence="5">
    <location>
        <begin position="202"/>
        <end position="217"/>
    </location>
</feature>
<dbReference type="Pfam" id="PF00808">
    <property type="entry name" value="CBFD_NFYB_HMF"/>
    <property type="match status" value="1"/>
</dbReference>
<evidence type="ECO:0000256" key="3">
    <source>
        <dbReference type="ARBA" id="ARBA00039775"/>
    </source>
</evidence>
<dbReference type="GO" id="GO:0031507">
    <property type="term" value="P:heterochromatin formation"/>
    <property type="evidence" value="ECO:0007669"/>
    <property type="project" value="TreeGrafter"/>
</dbReference>
<dbReference type="Proteomes" id="UP000001861">
    <property type="component" value="Unassembled WGS sequence"/>
</dbReference>
<sequence>MPRKQNPEPISAAQQQELVSEGIENFELPKSVVMKIAKAALPDEARLTKETVLSLVKGSTVFINYLAATAHDIAIAKQHKSIAATDVLRALELLDFGDLVEPLTQELALYKDSSANKSTKSKSGSKGLSISIPPQASISSASTSVSSNPKITLTVRPSANGQDKGKAKASNVDRDGDEEMRGADEEDEGDESRMNSPVGGGRDGDESRVASEEREGLQEMDPPPPTSPSVAASVGDGANPS</sequence>
<dbReference type="GO" id="GO:0006272">
    <property type="term" value="P:leading strand elongation"/>
    <property type="evidence" value="ECO:0007669"/>
    <property type="project" value="TreeGrafter"/>
</dbReference>
<evidence type="ECO:0000259" key="6">
    <source>
        <dbReference type="Pfam" id="PF00808"/>
    </source>
</evidence>
<dbReference type="STRING" id="240176.A8P1W6"/>
<comment type="subcellular location">
    <subcellularLocation>
        <location evidence="1">Nucleus</location>
    </subcellularLocation>
</comment>
<comment type="caution">
    <text evidence="7">The sequence shown here is derived from an EMBL/GenBank/DDBJ whole genome shotgun (WGS) entry which is preliminary data.</text>
</comment>
<evidence type="ECO:0000256" key="5">
    <source>
        <dbReference type="SAM" id="MobiDB-lite"/>
    </source>
</evidence>
<protein>
    <recommendedName>
        <fullName evidence="3">DNA polymerase epsilon subunit D</fullName>
    </recommendedName>
    <alternativeName>
        <fullName evidence="4">DNA polymerase II subunit D</fullName>
    </alternativeName>
</protein>
<keyword evidence="2" id="KW-0539">Nucleus</keyword>
<dbReference type="OMA" id="NTYRRKV"/>
<dbReference type="KEGG" id="cci:CC1G_12238"/>
<dbReference type="PANTHER" id="PTHR46172">
    <property type="entry name" value="DNA POLYMERASE EPSILON SUBUNIT 3"/>
    <property type="match status" value="1"/>
</dbReference>
<feature type="domain" description="Transcription factor CBF/NF-Y/archaeal histone" evidence="6">
    <location>
        <begin position="27"/>
        <end position="91"/>
    </location>
</feature>
<dbReference type="InterPro" id="IPR003958">
    <property type="entry name" value="CBFA_NFYB_domain"/>
</dbReference>
<dbReference type="Gene3D" id="1.10.20.10">
    <property type="entry name" value="Histone, subunit A"/>
    <property type="match status" value="1"/>
</dbReference>
<evidence type="ECO:0000313" key="8">
    <source>
        <dbReference type="Proteomes" id="UP000001861"/>
    </source>
</evidence>
<evidence type="ECO:0000256" key="1">
    <source>
        <dbReference type="ARBA" id="ARBA00004123"/>
    </source>
</evidence>
<dbReference type="SUPFAM" id="SSF47113">
    <property type="entry name" value="Histone-fold"/>
    <property type="match status" value="1"/>
</dbReference>
<evidence type="ECO:0000256" key="2">
    <source>
        <dbReference type="ARBA" id="ARBA00023242"/>
    </source>
</evidence>
<organism evidence="7 8">
    <name type="scientific">Coprinopsis cinerea (strain Okayama-7 / 130 / ATCC MYA-4618 / FGSC 9003)</name>
    <name type="common">Inky cap fungus</name>
    <name type="synonym">Hormographiella aspergillata</name>
    <dbReference type="NCBI Taxonomy" id="240176"/>
    <lineage>
        <taxon>Eukaryota</taxon>
        <taxon>Fungi</taxon>
        <taxon>Dikarya</taxon>
        <taxon>Basidiomycota</taxon>
        <taxon>Agaricomycotina</taxon>
        <taxon>Agaricomycetes</taxon>
        <taxon>Agaricomycetidae</taxon>
        <taxon>Agaricales</taxon>
        <taxon>Agaricineae</taxon>
        <taxon>Psathyrellaceae</taxon>
        <taxon>Coprinopsis</taxon>
    </lineage>
</organism>
<dbReference type="GO" id="GO:0008622">
    <property type="term" value="C:epsilon DNA polymerase complex"/>
    <property type="evidence" value="ECO:0007669"/>
    <property type="project" value="TreeGrafter"/>
</dbReference>
<dbReference type="EMBL" id="AACS02000013">
    <property type="protein sequence ID" value="EAU83629.1"/>
    <property type="molecule type" value="Genomic_DNA"/>
</dbReference>
<dbReference type="InterPro" id="IPR051377">
    <property type="entry name" value="DNA_Pol-Epsilon_Subunit"/>
</dbReference>
<dbReference type="eggNOG" id="KOG0870">
    <property type="taxonomic scope" value="Eukaryota"/>
</dbReference>
<dbReference type="AlphaFoldDB" id="A8P1W6"/>
<dbReference type="InterPro" id="IPR009072">
    <property type="entry name" value="Histone-fold"/>
</dbReference>
<feature type="compositionally biased region" description="Low complexity" evidence="5">
    <location>
        <begin position="114"/>
        <end position="147"/>
    </location>
</feature>
<dbReference type="GO" id="GO:0008623">
    <property type="term" value="C:CHRAC"/>
    <property type="evidence" value="ECO:0007669"/>
    <property type="project" value="TreeGrafter"/>
</dbReference>
<gene>
    <name evidence="7" type="ORF">CC1G_12238</name>
</gene>
<dbReference type="VEuPathDB" id="FungiDB:CC1G_12238"/>
<dbReference type="GeneID" id="6014762"/>
<dbReference type="GO" id="GO:0031490">
    <property type="term" value="F:chromatin DNA binding"/>
    <property type="evidence" value="ECO:0007669"/>
    <property type="project" value="TreeGrafter"/>
</dbReference>